<dbReference type="CDD" id="cd13120">
    <property type="entry name" value="BF2867_like_N"/>
    <property type="match status" value="1"/>
</dbReference>
<evidence type="ECO:0000256" key="1">
    <source>
        <dbReference type="SAM" id="MobiDB-lite"/>
    </source>
</evidence>
<evidence type="ECO:0000259" key="2">
    <source>
        <dbReference type="Pfam" id="PF13845"/>
    </source>
</evidence>
<feature type="domain" description="Septum formation-related" evidence="2">
    <location>
        <begin position="69"/>
        <end position="163"/>
    </location>
</feature>
<sequence length="178" mass="18332">MKSTIRTTIAALGAVAAISLSGCGSDDESGGGNETAAASESANGGTETAAADDGAPATETADVFDVGLGDCIGSFATDSEVSNVAKAPCDEKHEQEVFAVTKAPDGEFPGSDAFQKQVEKDCIPEFKSFVGMSYQESELEVQWLEPTEESWAQGDREIVCTVLDPAGPVTGTLEGANR</sequence>
<dbReference type="EMBL" id="PYGE01000006">
    <property type="protein sequence ID" value="PSL04188.1"/>
    <property type="molecule type" value="Genomic_DNA"/>
</dbReference>
<protein>
    <submittedName>
        <fullName evidence="3">Putative regulator of septum formation</fullName>
    </submittedName>
</protein>
<feature type="region of interest" description="Disordered" evidence="1">
    <location>
        <begin position="23"/>
        <end position="56"/>
    </location>
</feature>
<accession>A0A2P8E3Y9</accession>
<name>A0A2P8E3Y9_9ACTN</name>
<evidence type="ECO:0000313" key="3">
    <source>
        <dbReference type="EMBL" id="PSL04188.1"/>
    </source>
</evidence>
<dbReference type="InterPro" id="IPR026004">
    <property type="entry name" value="Septum_form"/>
</dbReference>
<keyword evidence="4" id="KW-1185">Reference proteome</keyword>
<feature type="compositionally biased region" description="Low complexity" evidence="1">
    <location>
        <begin position="44"/>
        <end position="56"/>
    </location>
</feature>
<dbReference type="Pfam" id="PF13845">
    <property type="entry name" value="Septum_form"/>
    <property type="match status" value="1"/>
</dbReference>
<organism evidence="3 4">
    <name type="scientific">Haloactinopolyspora alba</name>
    <dbReference type="NCBI Taxonomy" id="648780"/>
    <lineage>
        <taxon>Bacteria</taxon>
        <taxon>Bacillati</taxon>
        <taxon>Actinomycetota</taxon>
        <taxon>Actinomycetes</taxon>
        <taxon>Jiangellales</taxon>
        <taxon>Jiangellaceae</taxon>
        <taxon>Haloactinopolyspora</taxon>
    </lineage>
</organism>
<dbReference type="AlphaFoldDB" id="A0A2P8E3Y9"/>
<comment type="caution">
    <text evidence="3">The sequence shown here is derived from an EMBL/GenBank/DDBJ whole genome shotgun (WGS) entry which is preliminary data.</text>
</comment>
<dbReference type="PROSITE" id="PS51257">
    <property type="entry name" value="PROKAR_LIPOPROTEIN"/>
    <property type="match status" value="1"/>
</dbReference>
<proteinExistence type="predicted"/>
<gene>
    <name evidence="3" type="ORF">CLV30_106193</name>
</gene>
<evidence type="ECO:0000313" key="4">
    <source>
        <dbReference type="Proteomes" id="UP000243528"/>
    </source>
</evidence>
<dbReference type="Proteomes" id="UP000243528">
    <property type="component" value="Unassembled WGS sequence"/>
</dbReference>
<dbReference type="RefSeq" id="WP_165358510.1">
    <property type="nucleotide sequence ID" value="NZ_ML142900.1"/>
</dbReference>
<reference evidence="3 4" key="1">
    <citation type="submission" date="2018-03" db="EMBL/GenBank/DDBJ databases">
        <title>Genomic Encyclopedia of Archaeal and Bacterial Type Strains, Phase II (KMG-II): from individual species to whole genera.</title>
        <authorList>
            <person name="Goeker M."/>
        </authorList>
    </citation>
    <scope>NUCLEOTIDE SEQUENCE [LARGE SCALE GENOMIC DNA]</scope>
    <source>
        <strain evidence="3 4">DSM 45211</strain>
    </source>
</reference>